<protein>
    <submittedName>
        <fullName evidence="1">Uncharacterized protein</fullName>
    </submittedName>
</protein>
<reference evidence="1" key="1">
    <citation type="journal article" date="2021" name="Nat. Commun.">
        <title>Genetic determinants of endophytism in the Arabidopsis root mycobiome.</title>
        <authorList>
            <person name="Mesny F."/>
            <person name="Miyauchi S."/>
            <person name="Thiergart T."/>
            <person name="Pickel B."/>
            <person name="Atanasova L."/>
            <person name="Karlsson M."/>
            <person name="Huettel B."/>
            <person name="Barry K.W."/>
            <person name="Haridas S."/>
            <person name="Chen C."/>
            <person name="Bauer D."/>
            <person name="Andreopoulos W."/>
            <person name="Pangilinan J."/>
            <person name="LaButti K."/>
            <person name="Riley R."/>
            <person name="Lipzen A."/>
            <person name="Clum A."/>
            <person name="Drula E."/>
            <person name="Henrissat B."/>
            <person name="Kohler A."/>
            <person name="Grigoriev I.V."/>
            <person name="Martin F.M."/>
            <person name="Hacquard S."/>
        </authorList>
    </citation>
    <scope>NUCLEOTIDE SEQUENCE</scope>
    <source>
        <strain evidence="1">MPI-CAGE-CH-0230</strain>
    </source>
</reference>
<dbReference type="RefSeq" id="XP_046009790.1">
    <property type="nucleotide sequence ID" value="XM_046154905.1"/>
</dbReference>
<dbReference type="EMBL" id="JAGTJQ010000008">
    <property type="protein sequence ID" value="KAH7026573.1"/>
    <property type="molecule type" value="Genomic_DNA"/>
</dbReference>
<dbReference type="AlphaFoldDB" id="A0A9P8Y3M9"/>
<name>A0A9P8Y3M9_9PEZI</name>
<sequence>MTVYLARICVFAAAAAAVADNVCLFFLIISTIVLQIPRLPPSPLSSCNTLCARMRWLLVGSSSSCFQLRFYFPLVFSPASAPSPVTNERARVCVGVGVVVSPKVSLGLRDILRHALMGPVSGIFVGVGRVCVIGQLKSTIDSRCDDDDRRQWSSDRRRRALMSRRK</sequence>
<accession>A0A9P8Y3M9</accession>
<dbReference type="GeneID" id="70184451"/>
<dbReference type="Proteomes" id="UP000756346">
    <property type="component" value="Unassembled WGS sequence"/>
</dbReference>
<gene>
    <name evidence="1" type="ORF">B0I36DRAFT_330930</name>
</gene>
<organism evidence="1 2">
    <name type="scientific">Microdochium trichocladiopsis</name>
    <dbReference type="NCBI Taxonomy" id="1682393"/>
    <lineage>
        <taxon>Eukaryota</taxon>
        <taxon>Fungi</taxon>
        <taxon>Dikarya</taxon>
        <taxon>Ascomycota</taxon>
        <taxon>Pezizomycotina</taxon>
        <taxon>Sordariomycetes</taxon>
        <taxon>Xylariomycetidae</taxon>
        <taxon>Xylariales</taxon>
        <taxon>Microdochiaceae</taxon>
        <taxon>Microdochium</taxon>
    </lineage>
</organism>
<proteinExistence type="predicted"/>
<keyword evidence="2" id="KW-1185">Reference proteome</keyword>
<evidence type="ECO:0000313" key="1">
    <source>
        <dbReference type="EMBL" id="KAH7026573.1"/>
    </source>
</evidence>
<comment type="caution">
    <text evidence="1">The sequence shown here is derived from an EMBL/GenBank/DDBJ whole genome shotgun (WGS) entry which is preliminary data.</text>
</comment>
<evidence type="ECO:0000313" key="2">
    <source>
        <dbReference type="Proteomes" id="UP000756346"/>
    </source>
</evidence>